<evidence type="ECO:0000313" key="3">
    <source>
        <dbReference type="EMBL" id="KAL0577880.1"/>
    </source>
</evidence>
<feature type="chain" id="PRO_5047443517" description="Cupredoxin" evidence="2">
    <location>
        <begin position="20"/>
        <end position="195"/>
    </location>
</feature>
<reference evidence="3 4" key="1">
    <citation type="submission" date="2024-02" db="EMBL/GenBank/DDBJ databases">
        <title>A draft genome for the cacao thread blight pathogen Marasmius crinis-equi.</title>
        <authorList>
            <person name="Cohen S.P."/>
            <person name="Baruah I.K."/>
            <person name="Amoako-Attah I."/>
            <person name="Bukari Y."/>
            <person name="Meinhardt L.W."/>
            <person name="Bailey B.A."/>
        </authorList>
    </citation>
    <scope>NUCLEOTIDE SEQUENCE [LARGE SCALE GENOMIC DNA]</scope>
    <source>
        <strain evidence="3 4">GH-76</strain>
    </source>
</reference>
<evidence type="ECO:0000256" key="2">
    <source>
        <dbReference type="SAM" id="SignalP"/>
    </source>
</evidence>
<sequence length="195" mass="19753">MRFSVAATITLSSIAAAVAQNTQTITVGKDGKLIFDPSSVNVTQGDILSFNFVSKNHSVVQSTFADPCTALDNGFKSGFQNIADGAQPVVVNFTVNDTSKPLWFYCGQKNPLDHCASGMVLAINPTDNLTFDAFQGKANSTNSTASGGSGSGSGSGSGDNSTQGGNSSGGNGAVSLNMNTFSLLAVAGIALGLVL</sequence>
<name>A0ABR3FR93_9AGAR</name>
<proteinExistence type="predicted"/>
<dbReference type="CDD" id="cd00920">
    <property type="entry name" value="Cupredoxin"/>
    <property type="match status" value="1"/>
</dbReference>
<comment type="caution">
    <text evidence="3">The sequence shown here is derived from an EMBL/GenBank/DDBJ whole genome shotgun (WGS) entry which is preliminary data.</text>
</comment>
<gene>
    <name evidence="3" type="ORF">V5O48_004116</name>
</gene>
<keyword evidence="2" id="KW-0732">Signal</keyword>
<dbReference type="SUPFAM" id="SSF49503">
    <property type="entry name" value="Cupredoxins"/>
    <property type="match status" value="1"/>
</dbReference>
<dbReference type="EMBL" id="JBAHYK010000132">
    <property type="protein sequence ID" value="KAL0577880.1"/>
    <property type="molecule type" value="Genomic_DNA"/>
</dbReference>
<evidence type="ECO:0008006" key="5">
    <source>
        <dbReference type="Google" id="ProtNLM"/>
    </source>
</evidence>
<protein>
    <recommendedName>
        <fullName evidence="5">Cupredoxin</fullName>
    </recommendedName>
</protein>
<dbReference type="InterPro" id="IPR052953">
    <property type="entry name" value="Ser-rich/MCO-related"/>
</dbReference>
<dbReference type="PANTHER" id="PTHR34883">
    <property type="entry name" value="SERINE-RICH PROTEIN, PUTATIVE-RELATED-RELATED"/>
    <property type="match status" value="1"/>
</dbReference>
<dbReference type="Gene3D" id="2.60.40.420">
    <property type="entry name" value="Cupredoxins - blue copper proteins"/>
    <property type="match status" value="1"/>
</dbReference>
<evidence type="ECO:0000256" key="1">
    <source>
        <dbReference type="SAM" id="MobiDB-lite"/>
    </source>
</evidence>
<accession>A0ABR3FR93</accession>
<dbReference type="InterPro" id="IPR008972">
    <property type="entry name" value="Cupredoxin"/>
</dbReference>
<evidence type="ECO:0000313" key="4">
    <source>
        <dbReference type="Proteomes" id="UP001465976"/>
    </source>
</evidence>
<feature type="compositionally biased region" description="Gly residues" evidence="1">
    <location>
        <begin position="147"/>
        <end position="157"/>
    </location>
</feature>
<dbReference type="PANTHER" id="PTHR34883:SF15">
    <property type="entry name" value="EXTRACELLULAR SERINE-RICH PROTEIN"/>
    <property type="match status" value="1"/>
</dbReference>
<feature type="region of interest" description="Disordered" evidence="1">
    <location>
        <begin position="142"/>
        <end position="168"/>
    </location>
</feature>
<organism evidence="3 4">
    <name type="scientific">Marasmius crinis-equi</name>
    <dbReference type="NCBI Taxonomy" id="585013"/>
    <lineage>
        <taxon>Eukaryota</taxon>
        <taxon>Fungi</taxon>
        <taxon>Dikarya</taxon>
        <taxon>Basidiomycota</taxon>
        <taxon>Agaricomycotina</taxon>
        <taxon>Agaricomycetes</taxon>
        <taxon>Agaricomycetidae</taxon>
        <taxon>Agaricales</taxon>
        <taxon>Marasmiineae</taxon>
        <taxon>Marasmiaceae</taxon>
        <taxon>Marasmius</taxon>
    </lineage>
</organism>
<keyword evidence="4" id="KW-1185">Reference proteome</keyword>
<dbReference type="Proteomes" id="UP001465976">
    <property type="component" value="Unassembled WGS sequence"/>
</dbReference>
<feature type="signal peptide" evidence="2">
    <location>
        <begin position="1"/>
        <end position="19"/>
    </location>
</feature>